<dbReference type="Gene3D" id="3.10.100.10">
    <property type="entry name" value="Mannose-Binding Protein A, subunit A"/>
    <property type="match status" value="4"/>
</dbReference>
<comment type="caution">
    <text evidence="3">The sequence shown here is derived from an EMBL/GenBank/DDBJ whole genome shotgun (WGS) entry which is preliminary data.</text>
</comment>
<dbReference type="InterPro" id="IPR016186">
    <property type="entry name" value="C-type_lectin-like/link_sf"/>
</dbReference>
<protein>
    <submittedName>
        <fullName evidence="3">Macrophage mannose receptor 1-like protein</fullName>
    </submittedName>
</protein>
<feature type="domain" description="C-type lectin" evidence="2">
    <location>
        <begin position="272"/>
        <end position="386"/>
    </location>
</feature>
<dbReference type="InterPro" id="IPR001304">
    <property type="entry name" value="C-type_lectin-like"/>
</dbReference>
<feature type="domain" description="C-type lectin" evidence="2">
    <location>
        <begin position="398"/>
        <end position="500"/>
    </location>
</feature>
<dbReference type="STRING" id="84645.A0A498N5L0"/>
<feature type="transmembrane region" description="Helical" evidence="1">
    <location>
        <begin position="6"/>
        <end position="26"/>
    </location>
</feature>
<feature type="transmembrane region" description="Helical" evidence="1">
    <location>
        <begin position="246"/>
        <end position="265"/>
    </location>
</feature>
<keyword evidence="3" id="KW-0675">Receptor</keyword>
<organism evidence="3 4">
    <name type="scientific">Labeo rohita</name>
    <name type="common">Indian major carp</name>
    <name type="synonym">Cyprinus rohita</name>
    <dbReference type="NCBI Taxonomy" id="84645"/>
    <lineage>
        <taxon>Eukaryota</taxon>
        <taxon>Metazoa</taxon>
        <taxon>Chordata</taxon>
        <taxon>Craniata</taxon>
        <taxon>Vertebrata</taxon>
        <taxon>Euteleostomi</taxon>
        <taxon>Actinopterygii</taxon>
        <taxon>Neopterygii</taxon>
        <taxon>Teleostei</taxon>
        <taxon>Ostariophysi</taxon>
        <taxon>Cypriniformes</taxon>
        <taxon>Cyprinidae</taxon>
        <taxon>Labeoninae</taxon>
        <taxon>Labeonini</taxon>
        <taxon>Labeo</taxon>
    </lineage>
</organism>
<gene>
    <name evidence="3" type="ORF">ROHU_018255</name>
</gene>
<keyword evidence="1" id="KW-1133">Transmembrane helix</keyword>
<reference evidence="3 4" key="1">
    <citation type="submission" date="2018-03" db="EMBL/GenBank/DDBJ databases">
        <title>Draft genome sequence of Rohu Carp (Labeo rohita).</title>
        <authorList>
            <person name="Das P."/>
            <person name="Kushwaha B."/>
            <person name="Joshi C.G."/>
            <person name="Kumar D."/>
            <person name="Nagpure N.S."/>
            <person name="Sahoo L."/>
            <person name="Das S.P."/>
            <person name="Bit A."/>
            <person name="Patnaik S."/>
            <person name="Meher P.K."/>
            <person name="Jayasankar P."/>
            <person name="Koringa P.G."/>
            <person name="Patel N.V."/>
            <person name="Hinsu A.T."/>
            <person name="Kumar R."/>
            <person name="Pandey M."/>
            <person name="Agarwal S."/>
            <person name="Srivastava S."/>
            <person name="Singh M."/>
            <person name="Iquebal M.A."/>
            <person name="Jaiswal S."/>
            <person name="Angadi U.B."/>
            <person name="Kumar N."/>
            <person name="Raza M."/>
            <person name="Shah T.M."/>
            <person name="Rai A."/>
            <person name="Jena J.K."/>
        </authorList>
    </citation>
    <scope>NUCLEOTIDE SEQUENCE [LARGE SCALE GENOMIC DNA]</scope>
    <source>
        <strain evidence="3">DASCIFA01</strain>
        <tissue evidence="3">Testis</tissue>
    </source>
</reference>
<keyword evidence="1" id="KW-0812">Transmembrane</keyword>
<dbReference type="InterPro" id="IPR016187">
    <property type="entry name" value="CTDL_fold"/>
</dbReference>
<name>A0A498N5L0_LABRO</name>
<evidence type="ECO:0000313" key="3">
    <source>
        <dbReference type="EMBL" id="RXN29669.1"/>
    </source>
</evidence>
<evidence type="ECO:0000313" key="4">
    <source>
        <dbReference type="Proteomes" id="UP000290572"/>
    </source>
</evidence>
<dbReference type="Pfam" id="PF00059">
    <property type="entry name" value="Lectin_C"/>
    <property type="match status" value="4"/>
</dbReference>
<evidence type="ECO:0000256" key="1">
    <source>
        <dbReference type="SAM" id="Phobius"/>
    </source>
</evidence>
<dbReference type="SUPFAM" id="SSF56436">
    <property type="entry name" value="C-type lectin-like"/>
    <property type="match status" value="4"/>
</dbReference>
<dbReference type="Proteomes" id="UP000290572">
    <property type="component" value="Unassembled WGS sequence"/>
</dbReference>
<keyword evidence="1" id="KW-0472">Membrane</keyword>
<accession>A0A498N5L0</accession>
<dbReference type="PROSITE" id="PS50041">
    <property type="entry name" value="C_TYPE_LECTIN_2"/>
    <property type="match status" value="3"/>
</dbReference>
<dbReference type="EMBL" id="QBIY01011748">
    <property type="protein sequence ID" value="RXN29669.1"/>
    <property type="molecule type" value="Genomic_DNA"/>
</dbReference>
<dbReference type="PANTHER" id="PTHR45784:SF3">
    <property type="entry name" value="C-TYPE LECTIN DOMAIN FAMILY 4 MEMBER K-LIKE-RELATED"/>
    <property type="match status" value="1"/>
</dbReference>
<evidence type="ECO:0000259" key="2">
    <source>
        <dbReference type="PROSITE" id="PS50041"/>
    </source>
</evidence>
<keyword evidence="4" id="KW-1185">Reference proteome</keyword>
<dbReference type="AlphaFoldDB" id="A0A498N5L0"/>
<sequence length="568" mass="66489">MEQRLIRFFLLSGLLSVILCVSRQYILIKEYKTWDEAQDYCRQNYIDLATVQTDEEWSEVDKLRNEIQFYIWIGLYDDVDTWRWSFQNENVTFLGWDSDQPNNLNGKQYCVNLRTTGYWWDEACDLLCSVFCQSGEGQPVLVTDPVMSWNDAQNYCRENDTDLFTIRNVDVNQQLTTMIKGHTCAWIGLFRDSWKWSAYVKHQILKLKVKAGDNVNDQAIAASVLYKTLFNLSSFADGRTAMDQKLLLVLMICGIYCVTGLYTSLEPSKKIFFVNESKTFVEAQRYCRENYTDLVTLEDWTDMEELLALENVMSSKSAWIGLKKTANEQWHWALADPQFYKDGEVEYRNWGQSEPSNLADERCSVMDSYGEFHDTSCDTDRSFICYEPDLFGVRYSNYIFVNKPKSWREAQTYCRLYHKELVSVRNLEENRQIQTLVPEGNVTYIGLFEDAFVWSDNSTSSFRNWQSGQPDGSGSCVVYLRQNRLWDDQKCIEVKPFFCYGRTLSRQILRLKLESDQNVNDPDIKAAILEEIKQKLIPPDLSVNANLQWMQQANGDVFQREEKTREEL</sequence>
<dbReference type="PANTHER" id="PTHR45784">
    <property type="entry name" value="C-TYPE LECTIN DOMAIN FAMILY 20 MEMBER A-RELATED"/>
    <property type="match status" value="1"/>
</dbReference>
<dbReference type="SMART" id="SM00034">
    <property type="entry name" value="CLECT"/>
    <property type="match status" value="3"/>
</dbReference>
<feature type="domain" description="C-type lectin" evidence="2">
    <location>
        <begin position="25"/>
        <end position="133"/>
    </location>
</feature>
<proteinExistence type="predicted"/>